<comment type="caution">
    <text evidence="2">The sequence shown here is derived from an EMBL/GenBank/DDBJ whole genome shotgun (WGS) entry which is preliminary data.</text>
</comment>
<evidence type="ECO:0000313" key="3">
    <source>
        <dbReference type="Proteomes" id="UP000291343"/>
    </source>
</evidence>
<dbReference type="AlphaFoldDB" id="A0A482X633"/>
<dbReference type="SMR" id="A0A482X633"/>
<keyword evidence="3" id="KW-1185">Reference proteome</keyword>
<keyword evidence="1" id="KW-0732">Signal</keyword>
<proteinExistence type="predicted"/>
<evidence type="ECO:0000313" key="2">
    <source>
        <dbReference type="EMBL" id="RZF41234.1"/>
    </source>
</evidence>
<dbReference type="OrthoDB" id="6478865at2759"/>
<dbReference type="InParanoid" id="A0A482X633"/>
<evidence type="ECO:0000256" key="1">
    <source>
        <dbReference type="SAM" id="SignalP"/>
    </source>
</evidence>
<dbReference type="PANTHER" id="PTHR21261:SF2">
    <property type="entry name" value="GH04238P-RELATED"/>
    <property type="match status" value="1"/>
</dbReference>
<dbReference type="Gene3D" id="2.60.40.10">
    <property type="entry name" value="Immunoglobulins"/>
    <property type="match status" value="1"/>
</dbReference>
<feature type="chain" id="PRO_5019823548" description="Ig-like domain-containing protein" evidence="1">
    <location>
        <begin position="26"/>
        <end position="278"/>
    </location>
</feature>
<dbReference type="EMBL" id="QKKF02016927">
    <property type="protein sequence ID" value="RZF41234.1"/>
    <property type="molecule type" value="Genomic_DNA"/>
</dbReference>
<organism evidence="2 3">
    <name type="scientific">Laodelphax striatellus</name>
    <name type="common">Small brown planthopper</name>
    <name type="synonym">Delphax striatella</name>
    <dbReference type="NCBI Taxonomy" id="195883"/>
    <lineage>
        <taxon>Eukaryota</taxon>
        <taxon>Metazoa</taxon>
        <taxon>Ecdysozoa</taxon>
        <taxon>Arthropoda</taxon>
        <taxon>Hexapoda</taxon>
        <taxon>Insecta</taxon>
        <taxon>Pterygota</taxon>
        <taxon>Neoptera</taxon>
        <taxon>Paraneoptera</taxon>
        <taxon>Hemiptera</taxon>
        <taxon>Auchenorrhyncha</taxon>
        <taxon>Fulgoroidea</taxon>
        <taxon>Delphacidae</taxon>
        <taxon>Criomorphinae</taxon>
        <taxon>Laodelphax</taxon>
    </lineage>
</organism>
<evidence type="ECO:0008006" key="4">
    <source>
        <dbReference type="Google" id="ProtNLM"/>
    </source>
</evidence>
<accession>A0A482X633</accession>
<protein>
    <recommendedName>
        <fullName evidence="4">Ig-like domain-containing protein</fullName>
    </recommendedName>
</protein>
<dbReference type="Proteomes" id="UP000291343">
    <property type="component" value="Unassembled WGS sequence"/>
</dbReference>
<gene>
    <name evidence="2" type="ORF">LSTR_LSTR010462</name>
</gene>
<feature type="signal peptide" evidence="1">
    <location>
        <begin position="1"/>
        <end position="25"/>
    </location>
</feature>
<name>A0A482X633_LAOST</name>
<dbReference type="InterPro" id="IPR013783">
    <property type="entry name" value="Ig-like_fold"/>
</dbReference>
<reference evidence="2 3" key="1">
    <citation type="journal article" date="2017" name="Gigascience">
        <title>Genome sequence of the small brown planthopper, Laodelphax striatellus.</title>
        <authorList>
            <person name="Zhu J."/>
            <person name="Jiang F."/>
            <person name="Wang X."/>
            <person name="Yang P."/>
            <person name="Bao Y."/>
            <person name="Zhao W."/>
            <person name="Wang W."/>
            <person name="Lu H."/>
            <person name="Wang Q."/>
            <person name="Cui N."/>
            <person name="Li J."/>
            <person name="Chen X."/>
            <person name="Luo L."/>
            <person name="Yu J."/>
            <person name="Kang L."/>
            <person name="Cui F."/>
        </authorList>
    </citation>
    <scope>NUCLEOTIDE SEQUENCE [LARGE SCALE GENOMIC DNA]</scope>
    <source>
        <strain evidence="2">Lst14</strain>
    </source>
</reference>
<dbReference type="PANTHER" id="PTHR21261">
    <property type="entry name" value="BEAT PROTEIN"/>
    <property type="match status" value="1"/>
</dbReference>
<sequence length="278" mass="31537">MMFGYLWLSRVLDITFLAFLEGAIALQIMDLHVPDTIRNGSGAVILDCEYSLSVNESKHALEVGLVVKWYLNDHPTPIYQWIPGQKPQELGVMKNRLDLKYKASEQPASKFRAIRIMQPTTELSGEYKCMVSTFENEDFMMKKMLVYAPEKKLELQHEKSNYGITVHCTAYDVYPQPVLGIFKIENSELKEALPSMSLETVRWHGAFDVSAKASLIEIHGDTLIECELSLPETNYSSKQRIIYHESGESQLLSNGVKSAITESRHYIGLFMAAVFVTT</sequence>